<feature type="region of interest" description="Disordered" evidence="1">
    <location>
        <begin position="41"/>
        <end position="117"/>
    </location>
</feature>
<evidence type="ECO:0000313" key="3">
    <source>
        <dbReference type="Proteomes" id="UP000236333"/>
    </source>
</evidence>
<evidence type="ECO:0000256" key="1">
    <source>
        <dbReference type="SAM" id="MobiDB-lite"/>
    </source>
</evidence>
<name>A0A2J8AK32_9CHLO</name>
<evidence type="ECO:0000313" key="2">
    <source>
        <dbReference type="EMBL" id="PNH12868.1"/>
    </source>
</evidence>
<feature type="region of interest" description="Disordered" evidence="1">
    <location>
        <begin position="153"/>
        <end position="237"/>
    </location>
</feature>
<feature type="compositionally biased region" description="Basic and acidic residues" evidence="1">
    <location>
        <begin position="41"/>
        <end position="52"/>
    </location>
</feature>
<organism evidence="2 3">
    <name type="scientific">Tetrabaena socialis</name>
    <dbReference type="NCBI Taxonomy" id="47790"/>
    <lineage>
        <taxon>Eukaryota</taxon>
        <taxon>Viridiplantae</taxon>
        <taxon>Chlorophyta</taxon>
        <taxon>core chlorophytes</taxon>
        <taxon>Chlorophyceae</taxon>
        <taxon>CS clade</taxon>
        <taxon>Chlamydomonadales</taxon>
        <taxon>Tetrabaenaceae</taxon>
        <taxon>Tetrabaena</taxon>
    </lineage>
</organism>
<feature type="compositionally biased region" description="Pro residues" evidence="1">
    <location>
        <begin position="188"/>
        <end position="201"/>
    </location>
</feature>
<keyword evidence="3" id="KW-1185">Reference proteome</keyword>
<comment type="caution">
    <text evidence="2">The sequence shown here is derived from an EMBL/GenBank/DDBJ whole genome shotgun (WGS) entry which is preliminary data.</text>
</comment>
<protein>
    <submittedName>
        <fullName evidence="2">Uncharacterized protein</fullName>
    </submittedName>
</protein>
<sequence length="237" mass="26917">MSYPHRPSILHRGVRAPHPMANEETYESQYAREQALLHAKQERQLETRDRLLRSLAPGPDDKRRAMEEMVEANSQLAGQRHGDYHRSYEAPQLPSPSSGAGPLPEGVQPWHHATTTQQYSLAEEEAARRRFAAEVAAENQRLARERDAVRLMEEQARRQPPQDSWYSRGDTHRPVAPLFSGNGVAFPTVPPPQQRSPPAYPWAPSTGDAEVVVSRPQSAQPQPKMPERQYPWTWQAQ</sequence>
<feature type="compositionally biased region" description="Low complexity" evidence="1">
    <location>
        <begin position="90"/>
        <end position="104"/>
    </location>
</feature>
<gene>
    <name evidence="2" type="ORF">TSOC_000122</name>
</gene>
<dbReference type="OrthoDB" id="541563at2759"/>
<dbReference type="EMBL" id="PGGS01000002">
    <property type="protein sequence ID" value="PNH12868.1"/>
    <property type="molecule type" value="Genomic_DNA"/>
</dbReference>
<accession>A0A2J8AK32</accession>
<dbReference type="AlphaFoldDB" id="A0A2J8AK32"/>
<reference evidence="2 3" key="1">
    <citation type="journal article" date="2017" name="Mol. Biol. Evol.">
        <title>The 4-celled Tetrabaena socialis nuclear genome reveals the essential components for genetic control of cell number at the origin of multicellularity in the volvocine lineage.</title>
        <authorList>
            <person name="Featherston J."/>
            <person name="Arakaki Y."/>
            <person name="Hanschen E.R."/>
            <person name="Ferris P.J."/>
            <person name="Michod R.E."/>
            <person name="Olson B.J.S.C."/>
            <person name="Nozaki H."/>
            <person name="Durand P.M."/>
        </authorList>
    </citation>
    <scope>NUCLEOTIDE SEQUENCE [LARGE SCALE GENOMIC DNA]</scope>
    <source>
        <strain evidence="2 3">NIES-571</strain>
    </source>
</reference>
<dbReference type="Proteomes" id="UP000236333">
    <property type="component" value="Unassembled WGS sequence"/>
</dbReference>
<feature type="region of interest" description="Disordered" evidence="1">
    <location>
        <begin position="1"/>
        <end position="20"/>
    </location>
</feature>
<proteinExistence type="predicted"/>